<dbReference type="AlphaFoldDB" id="A0A917BZ69"/>
<dbReference type="CDD" id="cd00293">
    <property type="entry name" value="USP-like"/>
    <property type="match status" value="1"/>
</dbReference>
<evidence type="ECO:0000256" key="1">
    <source>
        <dbReference type="ARBA" id="ARBA00008791"/>
    </source>
</evidence>
<dbReference type="EMBL" id="BMHV01000009">
    <property type="protein sequence ID" value="GGF62688.1"/>
    <property type="molecule type" value="Genomic_DNA"/>
</dbReference>
<name>A0A917BZ69_9PROT</name>
<sequence>MPFKHILLHLDATEQCAKRVKIALDLAKDGNGHVTALFCQTDPEMSAILGRHPVGDKLRALADEAEKTFLAEADAAGVPCTAKNVLCTSHAQVIQAITWAARTSDIAVLGQYDWSVNYKGIPSDLAENVIIHSGRPALVIPFAGEFPKVGSRCLVAWNGGRESARALNDSIPMMTGSEVVEIYAIQKEGVKRPDADDLVAHLEKYNINAVAVRDKQEGASVTDLLLSHAADEGSNLIVMGAHGHYGVSHMLKGGNTREILKHMTVPVLMSH</sequence>
<protein>
    <submittedName>
        <fullName evidence="3">Universal stress protein A</fullName>
    </submittedName>
</protein>
<dbReference type="InterPro" id="IPR006016">
    <property type="entry name" value="UspA"/>
</dbReference>
<comment type="caution">
    <text evidence="3">The sequence shown here is derived from an EMBL/GenBank/DDBJ whole genome shotgun (WGS) entry which is preliminary data.</text>
</comment>
<accession>A0A917BZ69</accession>
<reference evidence="3" key="2">
    <citation type="submission" date="2020-09" db="EMBL/GenBank/DDBJ databases">
        <authorList>
            <person name="Sun Q."/>
            <person name="Zhou Y."/>
        </authorList>
    </citation>
    <scope>NUCLEOTIDE SEQUENCE</scope>
    <source>
        <strain evidence="3">CGMCC 1.15254</strain>
    </source>
</reference>
<evidence type="ECO:0000313" key="3">
    <source>
        <dbReference type="EMBL" id="GGF62688.1"/>
    </source>
</evidence>
<dbReference type="SUPFAM" id="SSF52402">
    <property type="entry name" value="Adenine nucleotide alpha hydrolases-like"/>
    <property type="match status" value="2"/>
</dbReference>
<dbReference type="Pfam" id="PF00582">
    <property type="entry name" value="Usp"/>
    <property type="match status" value="1"/>
</dbReference>
<feature type="domain" description="UspA" evidence="2">
    <location>
        <begin position="201"/>
        <end position="269"/>
    </location>
</feature>
<dbReference type="PRINTS" id="PR01438">
    <property type="entry name" value="UNVRSLSTRESS"/>
</dbReference>
<gene>
    <name evidence="3" type="ORF">GCM10011332_15720</name>
</gene>
<organism evidence="3 4">
    <name type="scientific">Terasakiella brassicae</name>
    <dbReference type="NCBI Taxonomy" id="1634917"/>
    <lineage>
        <taxon>Bacteria</taxon>
        <taxon>Pseudomonadati</taxon>
        <taxon>Pseudomonadota</taxon>
        <taxon>Alphaproteobacteria</taxon>
        <taxon>Rhodospirillales</taxon>
        <taxon>Terasakiellaceae</taxon>
        <taxon>Terasakiella</taxon>
    </lineage>
</organism>
<reference evidence="3" key="1">
    <citation type="journal article" date="2014" name="Int. J. Syst. Evol. Microbiol.">
        <title>Complete genome sequence of Corynebacterium casei LMG S-19264T (=DSM 44701T), isolated from a smear-ripened cheese.</title>
        <authorList>
            <consortium name="US DOE Joint Genome Institute (JGI-PGF)"/>
            <person name="Walter F."/>
            <person name="Albersmeier A."/>
            <person name="Kalinowski J."/>
            <person name="Ruckert C."/>
        </authorList>
    </citation>
    <scope>NUCLEOTIDE SEQUENCE</scope>
    <source>
        <strain evidence="3">CGMCC 1.15254</strain>
    </source>
</reference>
<dbReference type="Proteomes" id="UP000632498">
    <property type="component" value="Unassembled WGS sequence"/>
</dbReference>
<dbReference type="PANTHER" id="PTHR46268">
    <property type="entry name" value="STRESS RESPONSE PROTEIN NHAX"/>
    <property type="match status" value="1"/>
</dbReference>
<dbReference type="InterPro" id="IPR006015">
    <property type="entry name" value="Universal_stress_UspA"/>
</dbReference>
<proteinExistence type="inferred from homology"/>
<dbReference type="RefSeq" id="WP_188663601.1">
    <property type="nucleotide sequence ID" value="NZ_BMHV01000009.1"/>
</dbReference>
<evidence type="ECO:0000313" key="4">
    <source>
        <dbReference type="Proteomes" id="UP000632498"/>
    </source>
</evidence>
<dbReference type="PANTHER" id="PTHR46268:SF15">
    <property type="entry name" value="UNIVERSAL STRESS PROTEIN HP_0031"/>
    <property type="match status" value="1"/>
</dbReference>
<comment type="similarity">
    <text evidence="1">Belongs to the universal stress protein A family.</text>
</comment>
<keyword evidence="4" id="KW-1185">Reference proteome</keyword>
<evidence type="ECO:0000259" key="2">
    <source>
        <dbReference type="Pfam" id="PF00582"/>
    </source>
</evidence>
<dbReference type="Gene3D" id="3.40.50.12370">
    <property type="match status" value="1"/>
</dbReference>